<accession>A0A328UFF5</accession>
<name>A0A328UFF5_9FIRM</name>
<dbReference type="RefSeq" id="WP_112332381.1">
    <property type="nucleotide sequence ID" value="NZ_QLYR01000003.1"/>
</dbReference>
<protein>
    <submittedName>
        <fullName evidence="1">Uncharacterized protein</fullName>
    </submittedName>
</protein>
<sequence length="631" mass="70739">MIRSWSNQQADSGSVHCFGNGNFLIYAQGPNLSQVEGPPYSMPSFCSLAIGCKSAQAVMSESQREKGANIWTHRISGEVQAQFTDYMLPDKNLFFRDYSVSAPLTLTVHEGPETAKRVYRDFAFGGMRRDCLMIRMPMGTNFFTSIAVEQETWLILTVEGGAVTEEGHLLLENSGRLLLSAGLLPDAVSQMEEALGLKPAQAQGLVRHYWKDFLSGITDLGASLPADEVPEKLRERVSQACESVAVVIKCQQSSSGGEQAGYPYPLAYVRDMAGTMRGMLSLGMQEEARKILEFWYSRFCLFGNVHNAEGMGNFGGRLYFPNDEVEVPAYLIVSAFWYADKTGDWGLLDEIYPMLKWAFEIQLPQLGGGMTSFSGDETYIAGGTLPRVLMYDGSAESTLLFIEGGLRFLDWCRTNKKISAAELERYEKMVVDAKARYKENFCVDGLLYANNPARLNYIKKPAFARGFCEVHDTLQHQLVLGWLMYDEKSGYYCCPECYGKKHPDPVDRKKRHQLSSASLLPAFYESTIFAAGELERIASPYIELFAKNGFVPSNAEGNRSLGYDYGLFLYAMSMLKHSLRVPALAAMLEVLDETGAWVEYYDNKKPFNCRCRPWESAINIDAIRKLTESFQ</sequence>
<dbReference type="InterPro" id="IPR012341">
    <property type="entry name" value="6hp_glycosidase-like_sf"/>
</dbReference>
<dbReference type="SUPFAM" id="SSF48208">
    <property type="entry name" value="Six-hairpin glycosidases"/>
    <property type="match status" value="1"/>
</dbReference>
<evidence type="ECO:0000313" key="2">
    <source>
        <dbReference type="Proteomes" id="UP000249377"/>
    </source>
</evidence>
<gene>
    <name evidence="1" type="ORF">DPQ25_06565</name>
</gene>
<dbReference type="Gene3D" id="1.50.10.10">
    <property type="match status" value="1"/>
</dbReference>
<dbReference type="AlphaFoldDB" id="A0A328UFF5"/>
<dbReference type="EMBL" id="QLYR01000003">
    <property type="protein sequence ID" value="RAQ29150.1"/>
    <property type="molecule type" value="Genomic_DNA"/>
</dbReference>
<evidence type="ECO:0000313" key="1">
    <source>
        <dbReference type="EMBL" id="RAQ29150.1"/>
    </source>
</evidence>
<reference evidence="1 2" key="1">
    <citation type="submission" date="2018-06" db="EMBL/GenBank/DDBJ databases">
        <title>Noncontiguous genome sequence of Ruminococcaceae bacterium ASD2818.</title>
        <authorList>
            <person name="Chaplin A.V."/>
            <person name="Sokolova S.R."/>
            <person name="Kochetkova T.O."/>
            <person name="Goltsov A.Y."/>
            <person name="Trofimov D.Y."/>
            <person name="Efimov B.A."/>
        </authorList>
    </citation>
    <scope>NUCLEOTIDE SEQUENCE [LARGE SCALE GENOMIC DNA]</scope>
    <source>
        <strain evidence="1 2">ASD2818</strain>
    </source>
</reference>
<dbReference type="GO" id="GO:0005975">
    <property type="term" value="P:carbohydrate metabolic process"/>
    <property type="evidence" value="ECO:0007669"/>
    <property type="project" value="InterPro"/>
</dbReference>
<comment type="caution">
    <text evidence="1">The sequence shown here is derived from an EMBL/GenBank/DDBJ whole genome shotgun (WGS) entry which is preliminary data.</text>
</comment>
<keyword evidence="2" id="KW-1185">Reference proteome</keyword>
<proteinExistence type="predicted"/>
<dbReference type="InterPro" id="IPR008928">
    <property type="entry name" value="6-hairpin_glycosidase_sf"/>
</dbReference>
<dbReference type="Proteomes" id="UP000249377">
    <property type="component" value="Unassembled WGS sequence"/>
</dbReference>
<organism evidence="1 2">
    <name type="scientific">Hydrogeniiclostridium mannosilyticum</name>
    <dbReference type="NCBI Taxonomy" id="2764322"/>
    <lineage>
        <taxon>Bacteria</taxon>
        <taxon>Bacillati</taxon>
        <taxon>Bacillota</taxon>
        <taxon>Clostridia</taxon>
        <taxon>Eubacteriales</taxon>
        <taxon>Acutalibacteraceae</taxon>
        <taxon>Hydrogeniiclostridium</taxon>
    </lineage>
</organism>